<keyword evidence="1" id="KW-0812">Transmembrane</keyword>
<dbReference type="Proteomes" id="UP000031565">
    <property type="component" value="Unassembled WGS sequence"/>
</dbReference>
<name>A0A2P6FCC2_9MOLU</name>
<dbReference type="STRING" id="2138.SMSRO_v1c08660"/>
<keyword evidence="1" id="KW-1133">Transmembrane helix</keyword>
<sequence length="38" mass="4581">MFLLAYVISLLVWYFAIDIILHQFKFVINLPLNWQTPV</sequence>
<evidence type="ECO:0000256" key="1">
    <source>
        <dbReference type="SAM" id="Phobius"/>
    </source>
</evidence>
<proteinExistence type="predicted"/>
<feature type="transmembrane region" description="Helical" evidence="1">
    <location>
        <begin position="6"/>
        <end position="24"/>
    </location>
</feature>
<organism evidence="2 3">
    <name type="scientific">Spiroplasma poulsonii</name>
    <dbReference type="NCBI Taxonomy" id="2138"/>
    <lineage>
        <taxon>Bacteria</taxon>
        <taxon>Bacillati</taxon>
        <taxon>Mycoplasmatota</taxon>
        <taxon>Mollicutes</taxon>
        <taxon>Entomoplasmatales</taxon>
        <taxon>Spiroplasmataceae</taxon>
        <taxon>Spiroplasma</taxon>
    </lineage>
</organism>
<gene>
    <name evidence="2" type="ORF">SMSRO_SF009000</name>
</gene>
<keyword evidence="3" id="KW-1185">Reference proteome</keyword>
<dbReference type="AlphaFoldDB" id="A0A2P6FCC2"/>
<reference evidence="2 3" key="1">
    <citation type="journal article" date="2015" name="MBio">
        <title>Genome sequence of the Drosophila melanogaster male-killing Spiroplasma strain MSRO endosymbiont.</title>
        <authorList>
            <person name="Paredes J.C."/>
            <person name="Herren J.K."/>
            <person name="Schupfer F."/>
            <person name="Marin R."/>
            <person name="Claverol S."/>
            <person name="Kuo C.H."/>
            <person name="Lemaitre B."/>
            <person name="Beven L."/>
        </authorList>
    </citation>
    <scope>NUCLEOTIDE SEQUENCE [LARGE SCALE GENOMIC DNA]</scope>
    <source>
        <strain evidence="2 3">MSRO</strain>
    </source>
</reference>
<evidence type="ECO:0000313" key="3">
    <source>
        <dbReference type="Proteomes" id="UP000031565"/>
    </source>
</evidence>
<accession>A0A2P6FCC2</accession>
<protein>
    <submittedName>
        <fullName evidence="2">Uncharacterized protein</fullName>
    </submittedName>
</protein>
<comment type="caution">
    <text evidence="2">The sequence shown here is derived from an EMBL/GenBank/DDBJ whole genome shotgun (WGS) entry which is preliminary data.</text>
</comment>
<dbReference type="EMBL" id="JTLV02000001">
    <property type="protein sequence ID" value="PQM31101.1"/>
    <property type="molecule type" value="Genomic_DNA"/>
</dbReference>
<evidence type="ECO:0000313" key="2">
    <source>
        <dbReference type="EMBL" id="PQM31101.1"/>
    </source>
</evidence>
<keyword evidence="1" id="KW-0472">Membrane</keyword>